<evidence type="ECO:0000313" key="4">
    <source>
        <dbReference type="Proteomes" id="UP000324748"/>
    </source>
</evidence>
<sequence>MTTKPRPQSAFQLNHSSSSTTTTKTKTKTTTTATNQASSDEGQDGDHELRRQQTLKTTLSGTAKTSLDWLWQKSGILGNWINIKHTGNIGIQAFWPTSLDKECDKCARILYTFTQRGLNGTVHSTLDDTQADKRKTGEGVTKKIPTHIIQQAEGLAIFTVFRSTHAAPSASGSGLLISRDSPTTWGAPSGILIHSLDSGFLAGIDLYDVVLVLRTQKAVMSFAKPKVSLGPELAVVAGPIGNGVSFESGPEISPVFSYTKSKGIYGGLQLDGNIIEERTDENARFYGRKVKAEQILQGGAVAVPRAASGLIAVIDAAEGKAYDPEDFPASIDVAPSEESMGVSTIRESRAKAAQDSGIVEMDEEADEEQQEEEETEVREPTKPDASSPRRRTMPPMAFHPASGSPGKATKQEPQPEPDGAVEADKESAPLAALTLVAPLAAPPPPPPRRRGLTVSRPPTEEGSTGPHSPTTLVPTRQDLPHQASQETIHPPPPPPPPPSAPDLDSLSISDSVALLSNNSDKPPEPFLLHERSDSSHSITSPPKPSETEPSSSSSLASVPLS</sequence>
<evidence type="ECO:0000313" key="3">
    <source>
        <dbReference type="EMBL" id="KAA1068878.1"/>
    </source>
</evidence>
<dbReference type="CDD" id="cd11524">
    <property type="entry name" value="SYLF"/>
    <property type="match status" value="1"/>
</dbReference>
<feature type="compositionally biased region" description="Acidic residues" evidence="1">
    <location>
        <begin position="360"/>
        <end position="376"/>
    </location>
</feature>
<accession>A0A5B0LYT7</accession>
<dbReference type="Pfam" id="PF04366">
    <property type="entry name" value="Ysc84"/>
    <property type="match status" value="1"/>
</dbReference>
<dbReference type="InterPro" id="IPR007461">
    <property type="entry name" value="Ysc84_actin-binding"/>
</dbReference>
<feature type="compositionally biased region" description="Low complexity" evidence="1">
    <location>
        <begin position="428"/>
        <end position="439"/>
    </location>
</feature>
<organism evidence="3 4">
    <name type="scientific">Puccinia graminis f. sp. tritici</name>
    <dbReference type="NCBI Taxonomy" id="56615"/>
    <lineage>
        <taxon>Eukaryota</taxon>
        <taxon>Fungi</taxon>
        <taxon>Dikarya</taxon>
        <taxon>Basidiomycota</taxon>
        <taxon>Pucciniomycotina</taxon>
        <taxon>Pucciniomycetes</taxon>
        <taxon>Pucciniales</taxon>
        <taxon>Pucciniaceae</taxon>
        <taxon>Puccinia</taxon>
    </lineage>
</organism>
<dbReference type="PANTHER" id="PTHR15629">
    <property type="entry name" value="SH3YL1 PROTEIN"/>
    <property type="match status" value="1"/>
</dbReference>
<feature type="compositionally biased region" description="Low complexity" evidence="1">
    <location>
        <begin position="501"/>
        <end position="516"/>
    </location>
</feature>
<reference evidence="3 4" key="1">
    <citation type="submission" date="2019-05" db="EMBL/GenBank/DDBJ databases">
        <title>Emergence of the Ug99 lineage of the wheat stem rust pathogen through somatic hybridization.</title>
        <authorList>
            <person name="Li F."/>
            <person name="Upadhyaya N.M."/>
            <person name="Sperschneider J."/>
            <person name="Matny O."/>
            <person name="Nguyen-Phuc H."/>
            <person name="Mago R."/>
            <person name="Raley C."/>
            <person name="Miller M.E."/>
            <person name="Silverstein K.A.T."/>
            <person name="Henningsen E."/>
            <person name="Hirsch C.D."/>
            <person name="Visser B."/>
            <person name="Pretorius Z.A."/>
            <person name="Steffenson B.J."/>
            <person name="Schwessinger B."/>
            <person name="Dodds P.N."/>
            <person name="Figueroa M."/>
        </authorList>
    </citation>
    <scope>NUCLEOTIDE SEQUENCE [LARGE SCALE GENOMIC DNA]</scope>
    <source>
        <strain evidence="3">21-0</strain>
    </source>
</reference>
<gene>
    <name evidence="3" type="ORF">PGT21_004705</name>
</gene>
<feature type="compositionally biased region" description="Low complexity" evidence="1">
    <location>
        <begin position="547"/>
        <end position="561"/>
    </location>
</feature>
<dbReference type="InterPro" id="IPR051702">
    <property type="entry name" value="SH3_domain_YSC84-like"/>
</dbReference>
<feature type="compositionally biased region" description="Pro residues" evidence="1">
    <location>
        <begin position="489"/>
        <end position="500"/>
    </location>
</feature>
<dbReference type="OrthoDB" id="10255128at2759"/>
<dbReference type="EMBL" id="VSWC01000183">
    <property type="protein sequence ID" value="KAA1068878.1"/>
    <property type="molecule type" value="Genomic_DNA"/>
</dbReference>
<feature type="compositionally biased region" description="Polar residues" evidence="1">
    <location>
        <begin position="461"/>
        <end position="474"/>
    </location>
</feature>
<feature type="compositionally biased region" description="Low complexity" evidence="1">
    <location>
        <begin position="16"/>
        <end position="32"/>
    </location>
</feature>
<proteinExistence type="predicted"/>
<dbReference type="Proteomes" id="UP000324748">
    <property type="component" value="Unassembled WGS sequence"/>
</dbReference>
<dbReference type="PANTHER" id="PTHR15629:SF8">
    <property type="entry name" value="DUF500 DOMAIN PROTEIN (AFU_ORTHOLOGUE AFUA_5G07310)"/>
    <property type="match status" value="1"/>
</dbReference>
<feature type="region of interest" description="Disordered" evidence="1">
    <location>
        <begin position="1"/>
        <end position="49"/>
    </location>
</feature>
<protein>
    <recommendedName>
        <fullName evidence="2">Ysc84 actin-binding domain-containing protein</fullName>
    </recommendedName>
</protein>
<feature type="region of interest" description="Disordered" evidence="1">
    <location>
        <begin position="328"/>
        <end position="561"/>
    </location>
</feature>
<feature type="compositionally biased region" description="Polar residues" evidence="1">
    <location>
        <begin position="1"/>
        <end position="15"/>
    </location>
</feature>
<keyword evidence="4" id="KW-1185">Reference proteome</keyword>
<evidence type="ECO:0000256" key="1">
    <source>
        <dbReference type="SAM" id="MobiDB-lite"/>
    </source>
</evidence>
<comment type="caution">
    <text evidence="3">The sequence shown here is derived from an EMBL/GenBank/DDBJ whole genome shotgun (WGS) entry which is preliminary data.</text>
</comment>
<name>A0A5B0LYT7_PUCGR</name>
<dbReference type="GO" id="GO:0035091">
    <property type="term" value="F:phosphatidylinositol binding"/>
    <property type="evidence" value="ECO:0007669"/>
    <property type="project" value="TreeGrafter"/>
</dbReference>
<evidence type="ECO:0000259" key="2">
    <source>
        <dbReference type="Pfam" id="PF04366"/>
    </source>
</evidence>
<feature type="compositionally biased region" description="Basic and acidic residues" evidence="1">
    <location>
        <begin position="521"/>
        <end position="534"/>
    </location>
</feature>
<dbReference type="AlphaFoldDB" id="A0A5B0LYT7"/>
<feature type="domain" description="Ysc84 actin-binding" evidence="2">
    <location>
        <begin position="195"/>
        <end position="317"/>
    </location>
</feature>